<keyword evidence="2" id="KW-1133">Transmembrane helix</keyword>
<feature type="region of interest" description="Disordered" evidence="1">
    <location>
        <begin position="206"/>
        <end position="226"/>
    </location>
</feature>
<reference evidence="3 4" key="1">
    <citation type="submission" date="2023-11" db="EMBL/GenBank/DDBJ databases">
        <title>Halocaridina rubra genome assembly.</title>
        <authorList>
            <person name="Smith C."/>
        </authorList>
    </citation>
    <scope>NUCLEOTIDE SEQUENCE [LARGE SCALE GENOMIC DNA]</scope>
    <source>
        <strain evidence="3">EP-1</strain>
        <tissue evidence="3">Whole</tissue>
    </source>
</reference>
<feature type="compositionally biased region" description="Basic and acidic residues" evidence="1">
    <location>
        <begin position="149"/>
        <end position="160"/>
    </location>
</feature>
<feature type="region of interest" description="Disordered" evidence="1">
    <location>
        <begin position="540"/>
        <end position="613"/>
    </location>
</feature>
<dbReference type="EMBL" id="JAXCGZ010020790">
    <property type="protein sequence ID" value="KAK7065422.1"/>
    <property type="molecule type" value="Genomic_DNA"/>
</dbReference>
<keyword evidence="2" id="KW-0472">Membrane</keyword>
<protein>
    <submittedName>
        <fullName evidence="3">Uncharacterized protein</fullName>
    </submittedName>
</protein>
<proteinExistence type="predicted"/>
<feature type="transmembrane region" description="Helical" evidence="2">
    <location>
        <begin position="60"/>
        <end position="86"/>
    </location>
</feature>
<organism evidence="3 4">
    <name type="scientific">Halocaridina rubra</name>
    <name type="common">Hawaiian red shrimp</name>
    <dbReference type="NCBI Taxonomy" id="373956"/>
    <lineage>
        <taxon>Eukaryota</taxon>
        <taxon>Metazoa</taxon>
        <taxon>Ecdysozoa</taxon>
        <taxon>Arthropoda</taxon>
        <taxon>Crustacea</taxon>
        <taxon>Multicrustacea</taxon>
        <taxon>Malacostraca</taxon>
        <taxon>Eumalacostraca</taxon>
        <taxon>Eucarida</taxon>
        <taxon>Decapoda</taxon>
        <taxon>Pleocyemata</taxon>
        <taxon>Caridea</taxon>
        <taxon>Atyoidea</taxon>
        <taxon>Atyidae</taxon>
        <taxon>Halocaridina</taxon>
    </lineage>
</organism>
<evidence type="ECO:0000313" key="4">
    <source>
        <dbReference type="Proteomes" id="UP001381693"/>
    </source>
</evidence>
<dbReference type="AlphaFoldDB" id="A0AAN9A0M9"/>
<feature type="compositionally biased region" description="Pro residues" evidence="1">
    <location>
        <begin position="597"/>
        <end position="606"/>
    </location>
</feature>
<evidence type="ECO:0000256" key="1">
    <source>
        <dbReference type="SAM" id="MobiDB-lite"/>
    </source>
</evidence>
<accession>A0AAN9A0M9</accession>
<feature type="compositionally biased region" description="Pro residues" evidence="1">
    <location>
        <begin position="215"/>
        <end position="224"/>
    </location>
</feature>
<keyword evidence="2" id="KW-0812">Transmembrane</keyword>
<evidence type="ECO:0000313" key="3">
    <source>
        <dbReference type="EMBL" id="KAK7065422.1"/>
    </source>
</evidence>
<name>A0AAN9A0M9_HALRR</name>
<comment type="caution">
    <text evidence="3">The sequence shown here is derived from an EMBL/GenBank/DDBJ whole genome shotgun (WGS) entry which is preliminary data.</text>
</comment>
<gene>
    <name evidence="3" type="ORF">SK128_018590</name>
</gene>
<feature type="region of interest" description="Disordered" evidence="1">
    <location>
        <begin position="141"/>
        <end position="160"/>
    </location>
</feature>
<sequence>MSRWRKDPLEVCGGQHTNGTLAYHECLCRFDYRNQRSSQALKFKHCLLADEMRRIDNFELYVIIAVVVGVILIFGMAAFCSCKWYLHTKSNPFGCFSCCKKTRKKKKEEVTIDRETIQQVDECDSKGQVWTPMRLVVSKGAEDGNPIPNHEEELPKENPDQRSSTGFCMKFCLSDPVQDCCEFFDCDIMWRKKNIYTIPIFSRRKQAPLQRRPTRPAPPPPKPVITPVIKYAEPVMEGFEDGMECEPVPEAPPSPEPVRTDQPRAMYVDPLSFLQKPFLKTSKDKASEDEPDALYSKVKEFVFGKSKKSASVASLNKLPSTKSDAMTTASGKKCKYGRTGSLASLHNLSEEQLDSRYNSKRSLSLASLHMVEEEPSGVVPKGTGSKLLARSKGSLHNICEDEDSHISLKADEYIDLEEMSKRLEAKMLAAQGTSVDAVPKPVAHITRQPEAINTRVRSNWTPNFIPASAYSKPSKIEELKTVSPKMTGTVVTTDIAPCFVQTQACLSPDAQYGSHYFPPVPATPEKPAIPARMAVGLPVVNSGTLNRPKPALPPRPPGSGGSSPRPRCGASQKPRAPQPPSMMAALTPKHPQVIKPTSPPPPPPITVPIESSL</sequence>
<dbReference type="Proteomes" id="UP001381693">
    <property type="component" value="Unassembled WGS sequence"/>
</dbReference>
<keyword evidence="4" id="KW-1185">Reference proteome</keyword>
<evidence type="ECO:0000256" key="2">
    <source>
        <dbReference type="SAM" id="Phobius"/>
    </source>
</evidence>